<evidence type="ECO:0000313" key="1">
    <source>
        <dbReference type="EMBL" id="MPN42923.1"/>
    </source>
</evidence>
<sequence length="148" mass="16718">MKKSTEIEVDENTNKKVFPFPYPFIYSTTFNGRKSVTNSGMFKAPMRILIQGAVDNPMLSIEKDGVVVSKLRLILSRSDTTLEIESNPTDQKIEETLNGVTTSIYEKQDFTCDNFLFLPVGTYDLYFEPGVSKKTKCSISFLEGYIAN</sequence>
<accession>A0A645I632</accession>
<reference evidence="1" key="1">
    <citation type="submission" date="2019-08" db="EMBL/GenBank/DDBJ databases">
        <authorList>
            <person name="Kucharzyk K."/>
            <person name="Murdoch R.W."/>
            <person name="Higgins S."/>
            <person name="Loffler F."/>
        </authorList>
    </citation>
    <scope>NUCLEOTIDE SEQUENCE</scope>
</reference>
<gene>
    <name evidence="1" type="ORF">SDC9_190481</name>
</gene>
<dbReference type="AlphaFoldDB" id="A0A645I632"/>
<protein>
    <submittedName>
        <fullName evidence="1">Uncharacterized protein</fullName>
    </submittedName>
</protein>
<organism evidence="1">
    <name type="scientific">bioreactor metagenome</name>
    <dbReference type="NCBI Taxonomy" id="1076179"/>
    <lineage>
        <taxon>unclassified sequences</taxon>
        <taxon>metagenomes</taxon>
        <taxon>ecological metagenomes</taxon>
    </lineage>
</organism>
<proteinExistence type="predicted"/>
<dbReference type="EMBL" id="VSSQ01100981">
    <property type="protein sequence ID" value="MPN42923.1"/>
    <property type="molecule type" value="Genomic_DNA"/>
</dbReference>
<comment type="caution">
    <text evidence="1">The sequence shown here is derived from an EMBL/GenBank/DDBJ whole genome shotgun (WGS) entry which is preliminary data.</text>
</comment>
<name>A0A645I632_9ZZZZ</name>